<organism evidence="2 3">
    <name type="scientific">Mycobacterium kansasii</name>
    <dbReference type="NCBI Taxonomy" id="1768"/>
    <lineage>
        <taxon>Bacteria</taxon>
        <taxon>Bacillati</taxon>
        <taxon>Actinomycetota</taxon>
        <taxon>Actinomycetes</taxon>
        <taxon>Mycobacteriales</taxon>
        <taxon>Mycobacteriaceae</taxon>
        <taxon>Mycobacterium</taxon>
    </lineage>
</organism>
<evidence type="ECO:0000256" key="1">
    <source>
        <dbReference type="SAM" id="MobiDB-lite"/>
    </source>
</evidence>
<feature type="compositionally biased region" description="Polar residues" evidence="1">
    <location>
        <begin position="29"/>
        <end position="40"/>
    </location>
</feature>
<reference evidence="2 3" key="1">
    <citation type="submission" date="2017-02" db="EMBL/GenBank/DDBJ databases">
        <title>Complete genome sequences of Mycobacterium kansasii strains isolated from rhesus macaques.</title>
        <authorList>
            <person name="Panda A."/>
            <person name="Nagaraj S."/>
            <person name="Zhao X."/>
            <person name="Tettelin H."/>
            <person name="Detolla L.J."/>
        </authorList>
    </citation>
    <scope>NUCLEOTIDE SEQUENCE [LARGE SCALE GENOMIC DNA]</scope>
    <source>
        <strain evidence="2 3">11-3813</strain>
    </source>
</reference>
<dbReference type="EMBL" id="MVBM01000002">
    <property type="protein sequence ID" value="OOK78957.1"/>
    <property type="molecule type" value="Genomic_DNA"/>
</dbReference>
<gene>
    <name evidence="2" type="ORF">BZL30_2415</name>
</gene>
<name>A0A1V3XIC1_MYCKA</name>
<feature type="region of interest" description="Disordered" evidence="1">
    <location>
        <begin position="1"/>
        <end position="40"/>
    </location>
</feature>
<comment type="caution">
    <text evidence="2">The sequence shown here is derived from an EMBL/GenBank/DDBJ whole genome shotgun (WGS) entry which is preliminary data.</text>
</comment>
<protein>
    <submittedName>
        <fullName evidence="2">Uncharacterized protein</fullName>
    </submittedName>
</protein>
<dbReference type="AlphaFoldDB" id="A0A1V3XIC1"/>
<evidence type="ECO:0000313" key="2">
    <source>
        <dbReference type="EMBL" id="OOK78957.1"/>
    </source>
</evidence>
<proteinExistence type="predicted"/>
<evidence type="ECO:0000313" key="3">
    <source>
        <dbReference type="Proteomes" id="UP000189229"/>
    </source>
</evidence>
<feature type="compositionally biased region" description="Low complexity" evidence="1">
    <location>
        <begin position="13"/>
        <end position="23"/>
    </location>
</feature>
<sequence length="40" mass="4225">MRSLGALGAVSARPGGRPYQPRRGGAEPTNWSDAATSRLR</sequence>
<accession>A0A1V3XIC1</accession>
<dbReference type="Proteomes" id="UP000189229">
    <property type="component" value="Unassembled WGS sequence"/>
</dbReference>